<dbReference type="AlphaFoldDB" id="A0A556MS49"/>
<dbReference type="SUPFAM" id="SSF101874">
    <property type="entry name" value="YceI-like"/>
    <property type="match status" value="1"/>
</dbReference>
<dbReference type="PROSITE" id="PS51257">
    <property type="entry name" value="PROKAR_LIPOPROTEIN"/>
    <property type="match status" value="1"/>
</dbReference>
<dbReference type="PANTHER" id="PTHR34406:SF1">
    <property type="entry name" value="PROTEIN YCEI"/>
    <property type="match status" value="1"/>
</dbReference>
<dbReference type="InterPro" id="IPR007372">
    <property type="entry name" value="Lipid/polyisoprenoid-bd_YceI"/>
</dbReference>
<protein>
    <submittedName>
        <fullName evidence="2">YceI family protein</fullName>
    </submittedName>
</protein>
<dbReference type="PANTHER" id="PTHR34406">
    <property type="entry name" value="PROTEIN YCEI"/>
    <property type="match status" value="1"/>
</dbReference>
<name>A0A556MS49_9SPHI</name>
<evidence type="ECO:0000313" key="2">
    <source>
        <dbReference type="EMBL" id="TSJ42618.1"/>
    </source>
</evidence>
<dbReference type="InterPro" id="IPR036761">
    <property type="entry name" value="TTHA0802/YceI-like_sf"/>
</dbReference>
<dbReference type="Proteomes" id="UP000318733">
    <property type="component" value="Unassembled WGS sequence"/>
</dbReference>
<proteinExistence type="predicted"/>
<evidence type="ECO:0000259" key="1">
    <source>
        <dbReference type="SMART" id="SM00867"/>
    </source>
</evidence>
<dbReference type="Pfam" id="PF04264">
    <property type="entry name" value="YceI"/>
    <property type="match status" value="1"/>
</dbReference>
<reference evidence="2 3" key="1">
    <citation type="submission" date="2019-07" db="EMBL/GenBank/DDBJ databases">
        <authorList>
            <person name="Huq M.A."/>
        </authorList>
    </citation>
    <scope>NUCLEOTIDE SEQUENCE [LARGE SCALE GENOMIC DNA]</scope>
    <source>
        <strain evidence="2 3">MAH-19</strain>
    </source>
</reference>
<dbReference type="OrthoDB" id="951410at2"/>
<dbReference type="SMART" id="SM00867">
    <property type="entry name" value="YceI"/>
    <property type="match status" value="1"/>
</dbReference>
<evidence type="ECO:0000313" key="3">
    <source>
        <dbReference type="Proteomes" id="UP000318733"/>
    </source>
</evidence>
<keyword evidence="3" id="KW-1185">Reference proteome</keyword>
<comment type="caution">
    <text evidence="2">The sequence shown here is derived from an EMBL/GenBank/DDBJ whole genome shotgun (WGS) entry which is preliminary data.</text>
</comment>
<dbReference type="RefSeq" id="WP_144246189.1">
    <property type="nucleotide sequence ID" value="NZ_VLPK01000001.1"/>
</dbReference>
<gene>
    <name evidence="2" type="ORF">FO440_00045</name>
</gene>
<dbReference type="Gene3D" id="2.40.128.110">
    <property type="entry name" value="Lipid/polyisoprenoid-binding, YceI-like"/>
    <property type="match status" value="1"/>
</dbReference>
<feature type="domain" description="Lipid/polyisoprenoid-binding YceI-like" evidence="1">
    <location>
        <begin position="25"/>
        <end position="198"/>
    </location>
</feature>
<sequence length="218" mass="24063">MKKLLSITLLIASLASCRQNKTEVKYQVNENVSKALWKGSATDHFHIGSFKVTGNLNADLQGNVTGGNFTIPVLSIQDFDLTDPIRQTLLADLKSANFFNVAIHPNAEFKITKIDTCIKADTNAIAGANYLVTGNFSMVGQTHTLSFPAKISYIADSLRAEAKFNLDRTKWGMKIYSDPKQKLFIYPDVNIHLDVRAKKQARISPLAILAPNAIPVQQ</sequence>
<dbReference type="EMBL" id="VLPK01000001">
    <property type="protein sequence ID" value="TSJ42618.1"/>
    <property type="molecule type" value="Genomic_DNA"/>
</dbReference>
<accession>A0A556MS49</accession>
<organism evidence="2 3">
    <name type="scientific">Mucilaginibacter corticis</name>
    <dbReference type="NCBI Taxonomy" id="2597670"/>
    <lineage>
        <taxon>Bacteria</taxon>
        <taxon>Pseudomonadati</taxon>
        <taxon>Bacteroidota</taxon>
        <taxon>Sphingobacteriia</taxon>
        <taxon>Sphingobacteriales</taxon>
        <taxon>Sphingobacteriaceae</taxon>
        <taxon>Mucilaginibacter</taxon>
    </lineage>
</organism>